<dbReference type="NCBIfam" id="TIGR00083">
    <property type="entry name" value="ribF"/>
    <property type="match status" value="1"/>
</dbReference>
<dbReference type="Proteomes" id="UP000632659">
    <property type="component" value="Unassembled WGS sequence"/>
</dbReference>
<dbReference type="CDD" id="cd02064">
    <property type="entry name" value="FAD_synthetase_N"/>
    <property type="match status" value="1"/>
</dbReference>
<evidence type="ECO:0000256" key="11">
    <source>
        <dbReference type="ARBA" id="ARBA00023268"/>
    </source>
</evidence>
<accession>A0A8J6PAN4</accession>
<dbReference type="Pfam" id="PF01687">
    <property type="entry name" value="Flavokinase"/>
    <property type="match status" value="1"/>
</dbReference>
<evidence type="ECO:0000313" key="17">
    <source>
        <dbReference type="Proteomes" id="UP000632659"/>
    </source>
</evidence>
<comment type="similarity">
    <text evidence="14">Belongs to the ribF family.</text>
</comment>
<reference evidence="16" key="1">
    <citation type="submission" date="2020-08" db="EMBL/GenBank/DDBJ databases">
        <title>Genome public.</title>
        <authorList>
            <person name="Liu C."/>
            <person name="Sun Q."/>
        </authorList>
    </citation>
    <scope>NUCLEOTIDE SEQUENCE</scope>
    <source>
        <strain evidence="16">NSJ-15</strain>
    </source>
</reference>
<dbReference type="SMART" id="SM00904">
    <property type="entry name" value="Flavokinase"/>
    <property type="match status" value="1"/>
</dbReference>
<comment type="catalytic activity">
    <reaction evidence="13 14">
        <text>FMN + ATP + H(+) = FAD + diphosphate</text>
        <dbReference type="Rhea" id="RHEA:17237"/>
        <dbReference type="ChEBI" id="CHEBI:15378"/>
        <dbReference type="ChEBI" id="CHEBI:30616"/>
        <dbReference type="ChEBI" id="CHEBI:33019"/>
        <dbReference type="ChEBI" id="CHEBI:57692"/>
        <dbReference type="ChEBI" id="CHEBI:58210"/>
        <dbReference type="EC" id="2.7.7.2"/>
    </reaction>
</comment>
<dbReference type="GO" id="GO:0008531">
    <property type="term" value="F:riboflavin kinase activity"/>
    <property type="evidence" value="ECO:0007669"/>
    <property type="project" value="UniProtKB-UniRule"/>
</dbReference>
<keyword evidence="17" id="KW-1185">Reference proteome</keyword>
<dbReference type="Pfam" id="PF06574">
    <property type="entry name" value="FAD_syn"/>
    <property type="match status" value="1"/>
</dbReference>
<dbReference type="PANTHER" id="PTHR22749:SF6">
    <property type="entry name" value="RIBOFLAVIN KINASE"/>
    <property type="match status" value="1"/>
</dbReference>
<evidence type="ECO:0000256" key="13">
    <source>
        <dbReference type="ARBA" id="ARBA00049494"/>
    </source>
</evidence>
<feature type="domain" description="Riboflavin kinase" evidence="15">
    <location>
        <begin position="177"/>
        <end position="302"/>
    </location>
</feature>
<keyword evidence="10 14" id="KW-0067">ATP-binding</keyword>
<evidence type="ECO:0000256" key="4">
    <source>
        <dbReference type="ARBA" id="ARBA00022643"/>
    </source>
</evidence>
<dbReference type="RefSeq" id="WP_154824826.1">
    <property type="nucleotide sequence ID" value="NZ_JACRTL010000002.1"/>
</dbReference>
<keyword evidence="4 14" id="KW-0288">FMN</keyword>
<dbReference type="GO" id="GO:0005524">
    <property type="term" value="F:ATP binding"/>
    <property type="evidence" value="ECO:0007669"/>
    <property type="project" value="UniProtKB-UniRule"/>
</dbReference>
<keyword evidence="6 14" id="KW-0548">Nucleotidyltransferase</keyword>
<dbReference type="GO" id="GO:0009398">
    <property type="term" value="P:FMN biosynthetic process"/>
    <property type="evidence" value="ECO:0007669"/>
    <property type="project" value="UniProtKB-UniRule"/>
</dbReference>
<dbReference type="InterPro" id="IPR002606">
    <property type="entry name" value="Riboflavin_kinase_bac"/>
</dbReference>
<evidence type="ECO:0000256" key="12">
    <source>
        <dbReference type="ARBA" id="ARBA00047880"/>
    </source>
</evidence>
<dbReference type="InterPro" id="IPR014729">
    <property type="entry name" value="Rossmann-like_a/b/a_fold"/>
</dbReference>
<dbReference type="EC" id="2.7.7.2" evidence="14"/>
<comment type="pathway">
    <text evidence="1 14">Cofactor biosynthesis; FAD biosynthesis; FAD from FMN: step 1/1.</text>
</comment>
<evidence type="ECO:0000256" key="1">
    <source>
        <dbReference type="ARBA" id="ARBA00004726"/>
    </source>
</evidence>
<proteinExistence type="inferred from homology"/>
<dbReference type="SUPFAM" id="SSF52374">
    <property type="entry name" value="Nucleotidylyl transferase"/>
    <property type="match status" value="1"/>
</dbReference>
<evidence type="ECO:0000256" key="3">
    <source>
        <dbReference type="ARBA" id="ARBA00022630"/>
    </source>
</evidence>
<keyword evidence="11" id="KW-0511">Multifunctional enzyme</keyword>
<gene>
    <name evidence="16" type="ORF">H8702_04610</name>
</gene>
<comment type="caution">
    <text evidence="16">The sequence shown here is derived from an EMBL/GenBank/DDBJ whole genome shotgun (WGS) entry which is preliminary data.</text>
</comment>
<evidence type="ECO:0000256" key="6">
    <source>
        <dbReference type="ARBA" id="ARBA00022695"/>
    </source>
</evidence>
<protein>
    <recommendedName>
        <fullName evidence="14">Riboflavin biosynthesis protein</fullName>
    </recommendedName>
    <domain>
        <recommendedName>
            <fullName evidence="14">Riboflavin kinase</fullName>
            <ecNumber evidence="14">2.7.1.26</ecNumber>
        </recommendedName>
        <alternativeName>
            <fullName evidence="14">Flavokinase</fullName>
        </alternativeName>
    </domain>
    <domain>
        <recommendedName>
            <fullName evidence="14">FMN adenylyltransferase</fullName>
            <ecNumber evidence="14">2.7.7.2</ecNumber>
        </recommendedName>
        <alternativeName>
            <fullName evidence="14">FAD pyrophosphorylase</fullName>
        </alternativeName>
        <alternativeName>
            <fullName evidence="14">FAD synthase</fullName>
        </alternativeName>
    </domain>
</protein>
<name>A0A8J6PAN4_9FIRM</name>
<dbReference type="PANTHER" id="PTHR22749">
    <property type="entry name" value="RIBOFLAVIN KINASE/FMN ADENYLYLTRANSFERASE"/>
    <property type="match status" value="1"/>
</dbReference>
<sequence length="306" mass="34732">MRVYRDLNTESPAGSAVALGMFDGVHLGHRRVIEAAAAHREEWAVTVLTFVARRERPDKKLFQKDIFTPEERVRRLSLLPVDMVYMPDFEEIRKLSAQEFVHQVLGEILHAKVICCGEDYRFGNHAAGNVELLKRLAKDICAKVQVVSPYLDCGEPVSSTRIRRYLSDGNIVSANRLLGTPYTIEGTVVYGKQIGRTLGCPTINQELDLYICLPKFGVYISSVLLDGEEYPSITNIGVKPTIAGERQPLAETHIIGVDQNLYGRRLTVKLHQFIRGEERFEDLEQLSDSIHHDIEKARHFFKRETN</sequence>
<dbReference type="Gene3D" id="2.40.30.30">
    <property type="entry name" value="Riboflavin kinase-like"/>
    <property type="match status" value="1"/>
</dbReference>
<dbReference type="NCBIfam" id="NF004162">
    <property type="entry name" value="PRK05627.1-5"/>
    <property type="match status" value="1"/>
</dbReference>
<evidence type="ECO:0000256" key="8">
    <source>
        <dbReference type="ARBA" id="ARBA00022777"/>
    </source>
</evidence>
<dbReference type="InterPro" id="IPR015865">
    <property type="entry name" value="Riboflavin_kinase_bac/euk"/>
</dbReference>
<dbReference type="UniPathway" id="UPA00277">
    <property type="reaction ID" value="UER00407"/>
</dbReference>
<keyword evidence="7 14" id="KW-0547">Nucleotide-binding</keyword>
<dbReference type="InterPro" id="IPR023465">
    <property type="entry name" value="Riboflavin_kinase_dom_sf"/>
</dbReference>
<keyword evidence="9 14" id="KW-0274">FAD</keyword>
<dbReference type="UniPathway" id="UPA00276">
    <property type="reaction ID" value="UER00406"/>
</dbReference>
<dbReference type="GO" id="GO:0006747">
    <property type="term" value="P:FAD biosynthetic process"/>
    <property type="evidence" value="ECO:0007669"/>
    <property type="project" value="UniProtKB-UniRule"/>
</dbReference>
<keyword evidence="8 14" id="KW-0418">Kinase</keyword>
<dbReference type="SUPFAM" id="SSF82114">
    <property type="entry name" value="Riboflavin kinase-like"/>
    <property type="match status" value="1"/>
</dbReference>
<dbReference type="PIRSF" id="PIRSF004491">
    <property type="entry name" value="FAD_Synth"/>
    <property type="match status" value="1"/>
</dbReference>
<dbReference type="InterPro" id="IPR015864">
    <property type="entry name" value="FAD_synthase"/>
</dbReference>
<keyword evidence="5 14" id="KW-0808">Transferase</keyword>
<comment type="catalytic activity">
    <reaction evidence="12 14">
        <text>riboflavin + ATP = FMN + ADP + H(+)</text>
        <dbReference type="Rhea" id="RHEA:14357"/>
        <dbReference type="ChEBI" id="CHEBI:15378"/>
        <dbReference type="ChEBI" id="CHEBI:30616"/>
        <dbReference type="ChEBI" id="CHEBI:57986"/>
        <dbReference type="ChEBI" id="CHEBI:58210"/>
        <dbReference type="ChEBI" id="CHEBI:456216"/>
        <dbReference type="EC" id="2.7.1.26"/>
    </reaction>
</comment>
<evidence type="ECO:0000256" key="10">
    <source>
        <dbReference type="ARBA" id="ARBA00022840"/>
    </source>
</evidence>
<evidence type="ECO:0000256" key="2">
    <source>
        <dbReference type="ARBA" id="ARBA00005201"/>
    </source>
</evidence>
<evidence type="ECO:0000313" key="16">
    <source>
        <dbReference type="EMBL" id="MBC8610402.1"/>
    </source>
</evidence>
<dbReference type="InterPro" id="IPR023468">
    <property type="entry name" value="Riboflavin_kinase"/>
</dbReference>
<dbReference type="GO" id="GO:0003919">
    <property type="term" value="F:FMN adenylyltransferase activity"/>
    <property type="evidence" value="ECO:0007669"/>
    <property type="project" value="UniProtKB-UniRule"/>
</dbReference>
<dbReference type="EMBL" id="JACRTL010000002">
    <property type="protein sequence ID" value="MBC8610402.1"/>
    <property type="molecule type" value="Genomic_DNA"/>
</dbReference>
<dbReference type="Gene3D" id="3.40.50.620">
    <property type="entry name" value="HUPs"/>
    <property type="match status" value="1"/>
</dbReference>
<comment type="pathway">
    <text evidence="2 14">Cofactor biosynthesis; FMN biosynthesis; FMN from riboflavin (ATP route): step 1/1.</text>
</comment>
<evidence type="ECO:0000256" key="9">
    <source>
        <dbReference type="ARBA" id="ARBA00022827"/>
    </source>
</evidence>
<evidence type="ECO:0000256" key="7">
    <source>
        <dbReference type="ARBA" id="ARBA00022741"/>
    </source>
</evidence>
<keyword evidence="3 14" id="KW-0285">Flavoprotein</keyword>
<dbReference type="EC" id="2.7.1.26" evidence="14"/>
<dbReference type="AlphaFoldDB" id="A0A8J6PAN4"/>
<dbReference type="GO" id="GO:0009231">
    <property type="term" value="P:riboflavin biosynthetic process"/>
    <property type="evidence" value="ECO:0007669"/>
    <property type="project" value="InterPro"/>
</dbReference>
<evidence type="ECO:0000256" key="14">
    <source>
        <dbReference type="PIRNR" id="PIRNR004491"/>
    </source>
</evidence>
<dbReference type="InterPro" id="IPR004821">
    <property type="entry name" value="Cyt_trans-like"/>
</dbReference>
<dbReference type="NCBIfam" id="TIGR00125">
    <property type="entry name" value="cyt_tran_rel"/>
    <property type="match status" value="1"/>
</dbReference>
<organism evidence="16 17">
    <name type="scientific">Massiliimalia timonensis</name>
    <dbReference type="NCBI Taxonomy" id="1987501"/>
    <lineage>
        <taxon>Bacteria</taxon>
        <taxon>Bacillati</taxon>
        <taxon>Bacillota</taxon>
        <taxon>Clostridia</taxon>
        <taxon>Eubacteriales</taxon>
        <taxon>Oscillospiraceae</taxon>
        <taxon>Massiliimalia</taxon>
    </lineage>
</organism>
<evidence type="ECO:0000259" key="15">
    <source>
        <dbReference type="SMART" id="SM00904"/>
    </source>
</evidence>
<evidence type="ECO:0000256" key="5">
    <source>
        <dbReference type="ARBA" id="ARBA00022679"/>
    </source>
</evidence>